<evidence type="ECO:0000313" key="2">
    <source>
        <dbReference type="EMBL" id="MCP2165725.1"/>
    </source>
</evidence>
<dbReference type="Proteomes" id="UP001206128">
    <property type="component" value="Unassembled WGS sequence"/>
</dbReference>
<comment type="caution">
    <text evidence="2">The sequence shown here is derived from an EMBL/GenBank/DDBJ whole genome shotgun (WGS) entry which is preliminary data.</text>
</comment>
<keyword evidence="3" id="KW-1185">Reference proteome</keyword>
<dbReference type="AlphaFoldDB" id="A0AAE3KG66"/>
<reference evidence="2" key="1">
    <citation type="submission" date="2022-06" db="EMBL/GenBank/DDBJ databases">
        <title>Genomic Encyclopedia of Archaeal and Bacterial Type Strains, Phase II (KMG-II): from individual species to whole genera.</title>
        <authorList>
            <person name="Goeker M."/>
        </authorList>
    </citation>
    <scope>NUCLEOTIDE SEQUENCE</scope>
    <source>
        <strain evidence="2">DSM 43935</strain>
    </source>
</reference>
<feature type="region of interest" description="Disordered" evidence="1">
    <location>
        <begin position="233"/>
        <end position="284"/>
    </location>
</feature>
<evidence type="ECO:0000256" key="1">
    <source>
        <dbReference type="SAM" id="MobiDB-lite"/>
    </source>
</evidence>
<organism evidence="2 3">
    <name type="scientific">Goodfellowiella coeruleoviolacea</name>
    <dbReference type="NCBI Taxonomy" id="334858"/>
    <lineage>
        <taxon>Bacteria</taxon>
        <taxon>Bacillati</taxon>
        <taxon>Actinomycetota</taxon>
        <taxon>Actinomycetes</taxon>
        <taxon>Pseudonocardiales</taxon>
        <taxon>Pseudonocardiaceae</taxon>
        <taxon>Goodfellowiella</taxon>
    </lineage>
</organism>
<accession>A0AAE3KG66</accession>
<name>A0AAE3KG66_9PSEU</name>
<gene>
    <name evidence="2" type="ORF">LX83_002583</name>
</gene>
<dbReference type="EMBL" id="JAMTCK010000005">
    <property type="protein sequence ID" value="MCP2165725.1"/>
    <property type="molecule type" value="Genomic_DNA"/>
</dbReference>
<proteinExistence type="predicted"/>
<sequence length="284" mass="28872">MSGVVTASLVALNGVGTASGLTAAPADQTTGQVLPVHAGLADLLPWGGLRRGSTVSVRGSTSLLFALLARATTEGSWGAVVGLPDLGLLAASEIGVVTRRLALVPHPGRELTSVVAALLDGIDLVVVAVPEADRLGVSGRDARSGRTGTPQVSPSLARRLSARARQRRAVLLPFGPWPGADVEIACIGGRWSGLGEGHGRLRHREVVAQARGRGAAVRPVRVNLMLPSDAGAVGIAPERTGRSAGLASEPGGPGRARGSAPGWPTRQDWSGGQDWSGVQPVEAG</sequence>
<protein>
    <submittedName>
        <fullName evidence="2">Uncharacterized protein</fullName>
    </submittedName>
</protein>
<evidence type="ECO:0000313" key="3">
    <source>
        <dbReference type="Proteomes" id="UP001206128"/>
    </source>
</evidence>